<dbReference type="Proteomes" id="UP000280298">
    <property type="component" value="Chromosome"/>
</dbReference>
<evidence type="ECO:0000313" key="3">
    <source>
        <dbReference type="EMBL" id="AZQ40927.1"/>
    </source>
</evidence>
<dbReference type="KEGG" id="scya:EJ357_45420"/>
<feature type="domain" description="LysR substrate-binding" evidence="2">
    <location>
        <begin position="20"/>
        <end position="70"/>
    </location>
</feature>
<dbReference type="RefSeq" id="WP_126400903.1">
    <property type="nucleotide sequence ID" value="NZ_CP034539.1"/>
</dbReference>
<gene>
    <name evidence="3" type="ORF">EJ357_45420</name>
</gene>
<reference evidence="3 4" key="1">
    <citation type="journal article" date="2019" name="Int. J. Syst. Evol. Microbiol.">
        <title>Streptomyces cyaneochromogenes sp. nov., a blue pigment-producing actinomycete from manganese-contaminated soil.</title>
        <authorList>
            <person name="Tang X."/>
            <person name="Zhao J."/>
            <person name="Li K."/>
            <person name="Chen Z."/>
            <person name="Sun Y."/>
            <person name="Gao J."/>
        </authorList>
    </citation>
    <scope>NUCLEOTIDE SEQUENCE [LARGE SCALE GENOMIC DNA]</scope>
    <source>
        <strain evidence="3 4">MK-45</strain>
    </source>
</reference>
<evidence type="ECO:0000313" key="4">
    <source>
        <dbReference type="Proteomes" id="UP000280298"/>
    </source>
</evidence>
<evidence type="ECO:0000256" key="1">
    <source>
        <dbReference type="SAM" id="MobiDB-lite"/>
    </source>
</evidence>
<dbReference type="Pfam" id="PF03466">
    <property type="entry name" value="LysR_substrate"/>
    <property type="match status" value="1"/>
</dbReference>
<dbReference type="Gene3D" id="3.40.190.10">
    <property type="entry name" value="Periplasmic binding protein-like II"/>
    <property type="match status" value="1"/>
</dbReference>
<dbReference type="SUPFAM" id="SSF53850">
    <property type="entry name" value="Periplasmic binding protein-like II"/>
    <property type="match status" value="1"/>
</dbReference>
<organism evidence="3 4">
    <name type="scientific">Streptomyces cyaneochromogenes</name>
    <dbReference type="NCBI Taxonomy" id="2496836"/>
    <lineage>
        <taxon>Bacteria</taxon>
        <taxon>Bacillati</taxon>
        <taxon>Actinomycetota</taxon>
        <taxon>Actinomycetes</taxon>
        <taxon>Kitasatosporales</taxon>
        <taxon>Streptomycetaceae</taxon>
        <taxon>Streptomyces</taxon>
    </lineage>
</organism>
<keyword evidence="4" id="KW-1185">Reference proteome</keyword>
<dbReference type="EMBL" id="CP034539">
    <property type="protein sequence ID" value="AZQ40927.1"/>
    <property type="molecule type" value="Genomic_DNA"/>
</dbReference>
<accession>A0A3S9MP46</accession>
<feature type="region of interest" description="Disordered" evidence="1">
    <location>
        <begin position="1"/>
        <end position="22"/>
    </location>
</feature>
<dbReference type="OrthoDB" id="3181812at2"/>
<proteinExistence type="predicted"/>
<dbReference type="AlphaFoldDB" id="A0A3S9MP46"/>
<protein>
    <recommendedName>
        <fullName evidence="2">LysR substrate-binding domain-containing protein</fullName>
    </recommendedName>
</protein>
<dbReference type="InterPro" id="IPR005119">
    <property type="entry name" value="LysR_subst-bd"/>
</dbReference>
<evidence type="ECO:0000259" key="2">
    <source>
        <dbReference type="Pfam" id="PF03466"/>
    </source>
</evidence>
<name>A0A3S9MP46_9ACTN</name>
<sequence length="88" mass="9371">MSRRHPAPRRGGERRSWPPPLITYGPDSGLYPRLRRAFQEAEIPFRPACSTDHVALQLELVAAGAGIALAAGGPGGASPGIRRSPSCR</sequence>